<dbReference type="AlphaFoldDB" id="A0A167GAR7"/>
<accession>A0A167GAR7</accession>
<dbReference type="SUPFAM" id="SSF52047">
    <property type="entry name" value="RNI-like"/>
    <property type="match status" value="1"/>
</dbReference>
<proteinExistence type="predicted"/>
<dbReference type="Gene3D" id="3.80.10.10">
    <property type="entry name" value="Ribonuclease Inhibitor"/>
    <property type="match status" value="1"/>
</dbReference>
<evidence type="ECO:0000313" key="2">
    <source>
        <dbReference type="Proteomes" id="UP000076738"/>
    </source>
</evidence>
<gene>
    <name evidence="1" type="ORF">CALVIDRAFT_542768</name>
</gene>
<sequence>MNLAYDTDVAHSTISPFVKVARIPELLNLVLEHLPKRALVKLAATCHLLFEPSVAMLWSTGGNDLLRAMVDLLPSDVVMHGGEGSIRRPGERFGCPTKHELRRIHLYGRFVRDLQLFYSVEWHVLDSLRMPHHFSLESPILPNLRSLRITYGSDNILLAQILLCPSVCHLYLTGCADVRDDPPAMPVLALLERLPERCPNLETFVIDWNGYWTDAENASIAQALRHLPRLHTVDIEYAAFTDSIVESLLELPCLRRGKMDEFSFREDAPSKASVHQAIGSKSFDALKNLDCYCSLAICSVISSHCPVLEHLALNSETLPSLDEVAQFAETLRSRGQLRSLSMHMQPFFASEVWECLKPLSALPIQSFTLLCCWERSAALYNDQAFRLFSSWNDLKSLDVTLPSSKEGRTPDLSTLTFLFEHCPKLLQLNLTDVWDGSSSEQSWDACRSKLTKITVCKPHISISRFAKFLSVVCPDVHVLGFTDADQINEYLKIVQCALAAEKRRRT</sequence>
<protein>
    <recommendedName>
        <fullName evidence="3">F-box domain-containing protein</fullName>
    </recommendedName>
</protein>
<dbReference type="EMBL" id="KV417344">
    <property type="protein sequence ID" value="KZO90360.1"/>
    <property type="molecule type" value="Genomic_DNA"/>
</dbReference>
<organism evidence="1 2">
    <name type="scientific">Calocera viscosa (strain TUFC12733)</name>
    <dbReference type="NCBI Taxonomy" id="1330018"/>
    <lineage>
        <taxon>Eukaryota</taxon>
        <taxon>Fungi</taxon>
        <taxon>Dikarya</taxon>
        <taxon>Basidiomycota</taxon>
        <taxon>Agaricomycotina</taxon>
        <taxon>Dacrymycetes</taxon>
        <taxon>Dacrymycetales</taxon>
        <taxon>Dacrymycetaceae</taxon>
        <taxon>Calocera</taxon>
    </lineage>
</organism>
<name>A0A167GAR7_CALVF</name>
<dbReference type="InterPro" id="IPR032675">
    <property type="entry name" value="LRR_dom_sf"/>
</dbReference>
<evidence type="ECO:0008006" key="3">
    <source>
        <dbReference type="Google" id="ProtNLM"/>
    </source>
</evidence>
<dbReference type="Proteomes" id="UP000076738">
    <property type="component" value="Unassembled WGS sequence"/>
</dbReference>
<reference evidence="1 2" key="1">
    <citation type="journal article" date="2016" name="Mol. Biol. Evol.">
        <title>Comparative Genomics of Early-Diverging Mushroom-Forming Fungi Provides Insights into the Origins of Lignocellulose Decay Capabilities.</title>
        <authorList>
            <person name="Nagy L.G."/>
            <person name="Riley R."/>
            <person name="Tritt A."/>
            <person name="Adam C."/>
            <person name="Daum C."/>
            <person name="Floudas D."/>
            <person name="Sun H."/>
            <person name="Yadav J.S."/>
            <person name="Pangilinan J."/>
            <person name="Larsson K.H."/>
            <person name="Matsuura K."/>
            <person name="Barry K."/>
            <person name="Labutti K."/>
            <person name="Kuo R."/>
            <person name="Ohm R.A."/>
            <person name="Bhattacharya S.S."/>
            <person name="Shirouzu T."/>
            <person name="Yoshinaga Y."/>
            <person name="Martin F.M."/>
            <person name="Grigoriev I.V."/>
            <person name="Hibbett D.S."/>
        </authorList>
    </citation>
    <scope>NUCLEOTIDE SEQUENCE [LARGE SCALE GENOMIC DNA]</scope>
    <source>
        <strain evidence="1 2">TUFC12733</strain>
    </source>
</reference>
<evidence type="ECO:0000313" key="1">
    <source>
        <dbReference type="EMBL" id="KZO90360.1"/>
    </source>
</evidence>
<keyword evidence="2" id="KW-1185">Reference proteome</keyword>